<accession>A0A9J6DAA5</accession>
<reference evidence="13" key="1">
    <citation type="journal article" date="2020" name="Cell">
        <title>Large-Scale Comparative Analyses of Tick Genomes Elucidate Their Genetic Diversity and Vector Capacities.</title>
        <authorList>
            <consortium name="Tick Genome and Microbiome Consortium (TIGMIC)"/>
            <person name="Jia N."/>
            <person name="Wang J."/>
            <person name="Shi W."/>
            <person name="Du L."/>
            <person name="Sun Y."/>
            <person name="Zhan W."/>
            <person name="Jiang J.F."/>
            <person name="Wang Q."/>
            <person name="Zhang B."/>
            <person name="Ji P."/>
            <person name="Bell-Sakyi L."/>
            <person name="Cui X.M."/>
            <person name="Yuan T.T."/>
            <person name="Jiang B.G."/>
            <person name="Yang W.F."/>
            <person name="Lam T.T."/>
            <person name="Chang Q.C."/>
            <person name="Ding S.J."/>
            <person name="Wang X.J."/>
            <person name="Zhu J.G."/>
            <person name="Ruan X.D."/>
            <person name="Zhao L."/>
            <person name="Wei J.T."/>
            <person name="Ye R.Z."/>
            <person name="Que T.C."/>
            <person name="Du C.H."/>
            <person name="Zhou Y.H."/>
            <person name="Cheng J.X."/>
            <person name="Dai P.F."/>
            <person name="Guo W.B."/>
            <person name="Han X.H."/>
            <person name="Huang E.J."/>
            <person name="Li L.F."/>
            <person name="Wei W."/>
            <person name="Gao Y.C."/>
            <person name="Liu J.Z."/>
            <person name="Shao H.Z."/>
            <person name="Wang X."/>
            <person name="Wang C.C."/>
            <person name="Yang T.C."/>
            <person name="Huo Q.B."/>
            <person name="Li W."/>
            <person name="Chen H.Y."/>
            <person name="Chen S.E."/>
            <person name="Zhou L.G."/>
            <person name="Ni X.B."/>
            <person name="Tian J.H."/>
            <person name="Sheng Y."/>
            <person name="Liu T."/>
            <person name="Pan Y.S."/>
            <person name="Xia L.Y."/>
            <person name="Li J."/>
            <person name="Zhao F."/>
            <person name="Cao W.C."/>
        </authorList>
    </citation>
    <scope>NUCLEOTIDE SEQUENCE</scope>
    <source>
        <strain evidence="13">Rmic-2018</strain>
    </source>
</reference>
<evidence type="ECO:0000256" key="9">
    <source>
        <dbReference type="ARBA" id="ARBA00023136"/>
    </source>
</evidence>
<dbReference type="GO" id="GO:0016020">
    <property type="term" value="C:membrane"/>
    <property type="evidence" value="ECO:0007669"/>
    <property type="project" value="UniProtKB-SubCell"/>
</dbReference>
<dbReference type="PROSITE" id="PS51292">
    <property type="entry name" value="ZF_RING_CH"/>
    <property type="match status" value="1"/>
</dbReference>
<dbReference type="EMBL" id="JABSTU010000010">
    <property type="protein sequence ID" value="KAH8018999.1"/>
    <property type="molecule type" value="Genomic_DNA"/>
</dbReference>
<dbReference type="PANTHER" id="PTHR46065">
    <property type="entry name" value="E3 UBIQUITIN-PROTEIN LIGASE MARCH 2/3 FAMILY MEMBER"/>
    <property type="match status" value="1"/>
</dbReference>
<comment type="subcellular location">
    <subcellularLocation>
        <location evidence="1">Membrane</location>
        <topology evidence="1">Multi-pass membrane protein</topology>
    </subcellularLocation>
</comment>
<sequence length="305" mass="33466">MAERAAARTDTPLQSTPIIGGRHADEPHAHPCVDTFRANPMLLVQVRSAHGSPSDEDEEDPVPLSPILAATNVTTSSGPICRICHEGDHRLPLLSICLCSGTMGLVHLLCLEHWLSTSGSEACEICHYHFNVERRPRHFCEWVNSASVRRALVGDLLCFGLLSPLTFLCGVLCLHGAAQQVLQRRLWESVGLAALAFMLFTVYSAWTVLTFRYHYSCWRKWRVANLYVKVVDPPRAPNLAVEPGCRGSKSQDGGGNAVIPATHMLPHTGRSILTSASGLYSPFEICSPNTVTSGSTVWEYLTSRH</sequence>
<dbReference type="OrthoDB" id="6495498at2759"/>
<evidence type="ECO:0000256" key="3">
    <source>
        <dbReference type="ARBA" id="ARBA00022692"/>
    </source>
</evidence>
<dbReference type="InterPro" id="IPR011016">
    <property type="entry name" value="Znf_RING-CH"/>
</dbReference>
<feature type="region of interest" description="Disordered" evidence="10">
    <location>
        <begin position="1"/>
        <end position="24"/>
    </location>
</feature>
<evidence type="ECO:0000256" key="5">
    <source>
        <dbReference type="ARBA" id="ARBA00022771"/>
    </source>
</evidence>
<evidence type="ECO:0000256" key="11">
    <source>
        <dbReference type="SAM" id="Phobius"/>
    </source>
</evidence>
<reference evidence="13" key="2">
    <citation type="submission" date="2021-09" db="EMBL/GenBank/DDBJ databases">
        <authorList>
            <person name="Jia N."/>
            <person name="Wang J."/>
            <person name="Shi W."/>
            <person name="Du L."/>
            <person name="Sun Y."/>
            <person name="Zhan W."/>
            <person name="Jiang J."/>
            <person name="Wang Q."/>
            <person name="Zhang B."/>
            <person name="Ji P."/>
            <person name="Sakyi L.B."/>
            <person name="Cui X."/>
            <person name="Yuan T."/>
            <person name="Jiang B."/>
            <person name="Yang W."/>
            <person name="Lam T.T.-Y."/>
            <person name="Chang Q."/>
            <person name="Ding S."/>
            <person name="Wang X."/>
            <person name="Zhu J."/>
            <person name="Ruan X."/>
            <person name="Zhao L."/>
            <person name="Wei J."/>
            <person name="Que T."/>
            <person name="Du C."/>
            <person name="Cheng J."/>
            <person name="Dai P."/>
            <person name="Han X."/>
            <person name="Huang E."/>
            <person name="Gao Y."/>
            <person name="Liu J."/>
            <person name="Shao H."/>
            <person name="Ye R."/>
            <person name="Li L."/>
            <person name="Wei W."/>
            <person name="Wang X."/>
            <person name="Wang C."/>
            <person name="Huo Q."/>
            <person name="Li W."/>
            <person name="Guo W."/>
            <person name="Chen H."/>
            <person name="Chen S."/>
            <person name="Zhou L."/>
            <person name="Zhou L."/>
            <person name="Ni X."/>
            <person name="Tian J."/>
            <person name="Zhou Y."/>
            <person name="Sheng Y."/>
            <person name="Liu T."/>
            <person name="Pan Y."/>
            <person name="Xia L."/>
            <person name="Li J."/>
            <person name="Zhao F."/>
            <person name="Cao W."/>
        </authorList>
    </citation>
    <scope>NUCLEOTIDE SEQUENCE</scope>
    <source>
        <strain evidence="13">Rmic-2018</strain>
        <tissue evidence="13">Larvae</tissue>
    </source>
</reference>
<keyword evidence="5" id="KW-0863">Zinc-finger</keyword>
<proteinExistence type="predicted"/>
<keyword evidence="3 11" id="KW-0812">Transmembrane</keyword>
<keyword evidence="7" id="KW-0862">Zinc</keyword>
<gene>
    <name evidence="13" type="ORF">HPB51_015204</name>
</gene>
<keyword evidence="14" id="KW-1185">Reference proteome</keyword>
<keyword evidence="6" id="KW-0833">Ubl conjugation pathway</keyword>
<evidence type="ECO:0000256" key="7">
    <source>
        <dbReference type="ARBA" id="ARBA00022833"/>
    </source>
</evidence>
<organism evidence="13 14">
    <name type="scientific">Rhipicephalus microplus</name>
    <name type="common">Cattle tick</name>
    <name type="synonym">Boophilus microplus</name>
    <dbReference type="NCBI Taxonomy" id="6941"/>
    <lineage>
        <taxon>Eukaryota</taxon>
        <taxon>Metazoa</taxon>
        <taxon>Ecdysozoa</taxon>
        <taxon>Arthropoda</taxon>
        <taxon>Chelicerata</taxon>
        <taxon>Arachnida</taxon>
        <taxon>Acari</taxon>
        <taxon>Parasitiformes</taxon>
        <taxon>Ixodida</taxon>
        <taxon>Ixodoidea</taxon>
        <taxon>Ixodidae</taxon>
        <taxon>Rhipicephalinae</taxon>
        <taxon>Rhipicephalus</taxon>
        <taxon>Boophilus</taxon>
    </lineage>
</organism>
<dbReference type="Proteomes" id="UP000821866">
    <property type="component" value="Chromosome 8"/>
</dbReference>
<keyword evidence="4" id="KW-0479">Metal-binding</keyword>
<dbReference type="AlphaFoldDB" id="A0A9J6DAA5"/>
<keyword evidence="8 11" id="KW-1133">Transmembrane helix</keyword>
<dbReference type="PANTHER" id="PTHR46065:SF3">
    <property type="entry name" value="FI20425P1"/>
    <property type="match status" value="1"/>
</dbReference>
<evidence type="ECO:0000256" key="10">
    <source>
        <dbReference type="SAM" id="MobiDB-lite"/>
    </source>
</evidence>
<dbReference type="GO" id="GO:0008270">
    <property type="term" value="F:zinc ion binding"/>
    <property type="evidence" value="ECO:0007669"/>
    <property type="project" value="UniProtKB-KW"/>
</dbReference>
<evidence type="ECO:0000256" key="2">
    <source>
        <dbReference type="ARBA" id="ARBA00022679"/>
    </source>
</evidence>
<dbReference type="Gene3D" id="3.30.40.10">
    <property type="entry name" value="Zinc/RING finger domain, C3HC4 (zinc finger)"/>
    <property type="match status" value="1"/>
</dbReference>
<dbReference type="GO" id="GO:0016567">
    <property type="term" value="P:protein ubiquitination"/>
    <property type="evidence" value="ECO:0007669"/>
    <property type="project" value="TreeGrafter"/>
</dbReference>
<protein>
    <recommendedName>
        <fullName evidence="12">RING-CH-type domain-containing protein</fullName>
    </recommendedName>
</protein>
<evidence type="ECO:0000256" key="8">
    <source>
        <dbReference type="ARBA" id="ARBA00022989"/>
    </source>
</evidence>
<dbReference type="GO" id="GO:0004842">
    <property type="term" value="F:ubiquitin-protein transferase activity"/>
    <property type="evidence" value="ECO:0007669"/>
    <property type="project" value="TreeGrafter"/>
</dbReference>
<name>A0A9J6DAA5_RHIMP</name>
<dbReference type="SMART" id="SM00744">
    <property type="entry name" value="RINGv"/>
    <property type="match status" value="1"/>
</dbReference>
<comment type="caution">
    <text evidence="13">The sequence shown here is derived from an EMBL/GenBank/DDBJ whole genome shotgun (WGS) entry which is preliminary data.</text>
</comment>
<dbReference type="OMA" id="ACEICHY"/>
<evidence type="ECO:0000259" key="12">
    <source>
        <dbReference type="PROSITE" id="PS51292"/>
    </source>
</evidence>
<feature type="transmembrane region" description="Helical" evidence="11">
    <location>
        <begin position="156"/>
        <end position="178"/>
    </location>
</feature>
<dbReference type="SUPFAM" id="SSF57850">
    <property type="entry name" value="RING/U-box"/>
    <property type="match status" value="1"/>
</dbReference>
<keyword evidence="9 11" id="KW-0472">Membrane</keyword>
<keyword evidence="2" id="KW-0808">Transferase</keyword>
<dbReference type="Pfam" id="PF12906">
    <property type="entry name" value="RINGv"/>
    <property type="match status" value="1"/>
</dbReference>
<evidence type="ECO:0000313" key="13">
    <source>
        <dbReference type="EMBL" id="KAH8018999.1"/>
    </source>
</evidence>
<feature type="domain" description="RING-CH-type" evidence="12">
    <location>
        <begin position="73"/>
        <end position="133"/>
    </location>
</feature>
<dbReference type="VEuPathDB" id="VectorBase:LOC119176282"/>
<evidence type="ECO:0000256" key="1">
    <source>
        <dbReference type="ARBA" id="ARBA00004141"/>
    </source>
</evidence>
<evidence type="ECO:0000256" key="4">
    <source>
        <dbReference type="ARBA" id="ARBA00022723"/>
    </source>
</evidence>
<feature type="transmembrane region" description="Helical" evidence="11">
    <location>
        <begin position="190"/>
        <end position="211"/>
    </location>
</feature>
<dbReference type="InterPro" id="IPR013083">
    <property type="entry name" value="Znf_RING/FYVE/PHD"/>
</dbReference>
<evidence type="ECO:0000256" key="6">
    <source>
        <dbReference type="ARBA" id="ARBA00022786"/>
    </source>
</evidence>
<evidence type="ECO:0000313" key="14">
    <source>
        <dbReference type="Proteomes" id="UP000821866"/>
    </source>
</evidence>